<dbReference type="EMBL" id="JH711583">
    <property type="protein sequence ID" value="EIW77783.1"/>
    <property type="molecule type" value="Genomic_DNA"/>
</dbReference>
<dbReference type="SUPFAM" id="SSF54695">
    <property type="entry name" value="POZ domain"/>
    <property type="match status" value="1"/>
</dbReference>
<dbReference type="CDD" id="cd18186">
    <property type="entry name" value="BTB_POZ_ZBTB_KLHL-like"/>
    <property type="match status" value="1"/>
</dbReference>
<dbReference type="SMART" id="SM00225">
    <property type="entry name" value="BTB"/>
    <property type="match status" value="1"/>
</dbReference>
<organism evidence="2 3">
    <name type="scientific">Coniophora puteana (strain RWD-64-598)</name>
    <name type="common">Brown rot fungus</name>
    <dbReference type="NCBI Taxonomy" id="741705"/>
    <lineage>
        <taxon>Eukaryota</taxon>
        <taxon>Fungi</taxon>
        <taxon>Dikarya</taxon>
        <taxon>Basidiomycota</taxon>
        <taxon>Agaricomycotina</taxon>
        <taxon>Agaricomycetes</taxon>
        <taxon>Agaricomycetidae</taxon>
        <taxon>Boletales</taxon>
        <taxon>Coniophorineae</taxon>
        <taxon>Coniophoraceae</taxon>
        <taxon>Coniophora</taxon>
    </lineage>
</organism>
<dbReference type="GeneID" id="19211507"/>
<evidence type="ECO:0000313" key="3">
    <source>
        <dbReference type="Proteomes" id="UP000053558"/>
    </source>
</evidence>
<dbReference type="PROSITE" id="PS50097">
    <property type="entry name" value="BTB"/>
    <property type="match status" value="1"/>
</dbReference>
<accession>A0A5M3MF53</accession>
<protein>
    <recommendedName>
        <fullName evidence="1">BTB domain-containing protein</fullName>
    </recommendedName>
</protein>
<feature type="domain" description="BTB" evidence="1">
    <location>
        <begin position="20"/>
        <end position="94"/>
    </location>
</feature>
<dbReference type="OMA" id="YKRFDPN"/>
<evidence type="ECO:0000259" key="1">
    <source>
        <dbReference type="PROSITE" id="PS50097"/>
    </source>
</evidence>
<dbReference type="KEGG" id="cput:CONPUDRAFT_92160"/>
<keyword evidence="3" id="KW-1185">Reference proteome</keyword>
<dbReference type="AlphaFoldDB" id="A0A5M3MF53"/>
<comment type="caution">
    <text evidence="2">The sequence shown here is derived from an EMBL/GenBank/DDBJ whole genome shotgun (WGS) entry which is preliminary data.</text>
</comment>
<name>A0A5M3MF53_CONPW</name>
<dbReference type="InterPro" id="IPR000210">
    <property type="entry name" value="BTB/POZ_dom"/>
</dbReference>
<dbReference type="RefSeq" id="XP_007772130.1">
    <property type="nucleotide sequence ID" value="XM_007773940.1"/>
</dbReference>
<dbReference type="Pfam" id="PF00651">
    <property type="entry name" value="BTB"/>
    <property type="match status" value="1"/>
</dbReference>
<dbReference type="Gene3D" id="3.30.710.10">
    <property type="entry name" value="Potassium Channel Kv1.1, Chain A"/>
    <property type="match status" value="1"/>
</dbReference>
<dbReference type="OrthoDB" id="3218112at2759"/>
<reference evidence="3" key="1">
    <citation type="journal article" date="2012" name="Science">
        <title>The Paleozoic origin of enzymatic lignin decomposition reconstructed from 31 fungal genomes.</title>
        <authorList>
            <person name="Floudas D."/>
            <person name="Binder M."/>
            <person name="Riley R."/>
            <person name="Barry K."/>
            <person name="Blanchette R.A."/>
            <person name="Henrissat B."/>
            <person name="Martinez A.T."/>
            <person name="Otillar R."/>
            <person name="Spatafora J.W."/>
            <person name="Yadav J.S."/>
            <person name="Aerts A."/>
            <person name="Benoit I."/>
            <person name="Boyd A."/>
            <person name="Carlson A."/>
            <person name="Copeland A."/>
            <person name="Coutinho P.M."/>
            <person name="de Vries R.P."/>
            <person name="Ferreira P."/>
            <person name="Findley K."/>
            <person name="Foster B."/>
            <person name="Gaskell J."/>
            <person name="Glotzer D."/>
            <person name="Gorecki P."/>
            <person name="Heitman J."/>
            <person name="Hesse C."/>
            <person name="Hori C."/>
            <person name="Igarashi K."/>
            <person name="Jurgens J.A."/>
            <person name="Kallen N."/>
            <person name="Kersten P."/>
            <person name="Kohler A."/>
            <person name="Kuees U."/>
            <person name="Kumar T.K.A."/>
            <person name="Kuo A."/>
            <person name="LaButti K."/>
            <person name="Larrondo L.F."/>
            <person name="Lindquist E."/>
            <person name="Ling A."/>
            <person name="Lombard V."/>
            <person name="Lucas S."/>
            <person name="Lundell T."/>
            <person name="Martin R."/>
            <person name="McLaughlin D.J."/>
            <person name="Morgenstern I."/>
            <person name="Morin E."/>
            <person name="Murat C."/>
            <person name="Nagy L.G."/>
            <person name="Nolan M."/>
            <person name="Ohm R.A."/>
            <person name="Patyshakuliyeva A."/>
            <person name="Rokas A."/>
            <person name="Ruiz-Duenas F.J."/>
            <person name="Sabat G."/>
            <person name="Salamov A."/>
            <person name="Samejima M."/>
            <person name="Schmutz J."/>
            <person name="Slot J.C."/>
            <person name="St John F."/>
            <person name="Stenlid J."/>
            <person name="Sun H."/>
            <person name="Sun S."/>
            <person name="Syed K."/>
            <person name="Tsang A."/>
            <person name="Wiebenga A."/>
            <person name="Young D."/>
            <person name="Pisabarro A."/>
            <person name="Eastwood D.C."/>
            <person name="Martin F."/>
            <person name="Cullen D."/>
            <person name="Grigoriev I.V."/>
            <person name="Hibbett D.S."/>
        </authorList>
    </citation>
    <scope>NUCLEOTIDE SEQUENCE [LARGE SCALE GENOMIC DNA]</scope>
    <source>
        <strain evidence="3">RWD-64-598 SS2</strain>
    </source>
</reference>
<dbReference type="InterPro" id="IPR011333">
    <property type="entry name" value="SKP1/BTB/POZ_sf"/>
</dbReference>
<evidence type="ECO:0000313" key="2">
    <source>
        <dbReference type="EMBL" id="EIW77783.1"/>
    </source>
</evidence>
<sequence length="359" mass="41271">MSETTISHFQEDTSLFFNDGNVVVAAAPLHGEGGLLFCVHKSILSMHSSVFDDMFTLPDLPADSTDSSNLYKGRPIVRMYDEPQDVRSLLRFYYYASMFPLTRYDPETPSKIEGILRLAKKYQIDSVWLRLVHQVEADWPTSLPEWDQLEGEIELRHSRRMEENLPDELPHNDDVYPEPGAAISLALEFCLYDILPAAFYHLSRTRISCDRAAKADDQGVSDNIAEVHEDGGRTANWSYLTRNDFKRLLLGREHIQRFMESKAFQFQNSSRFADCDLRCDRRGIEAKFQLALQSSDVLSELKAFITEDYATDGVCSPCRSRAKRDAQTLRQDLWAKLPQLFDLPMHKSGPWVLFRLDEL</sequence>
<dbReference type="Proteomes" id="UP000053558">
    <property type="component" value="Unassembled WGS sequence"/>
</dbReference>
<proteinExistence type="predicted"/>
<gene>
    <name evidence="2" type="ORF">CONPUDRAFT_92160</name>
</gene>